<gene>
    <name evidence="1" type="ORF">SEPMUDRAFT_64614</name>
</gene>
<dbReference type="EMBL" id="KB456263">
    <property type="protein sequence ID" value="EMF13569.1"/>
    <property type="molecule type" value="Genomic_DNA"/>
</dbReference>
<name>M3D6R8_SPHMS</name>
<evidence type="ECO:0000313" key="2">
    <source>
        <dbReference type="Proteomes" id="UP000016931"/>
    </source>
</evidence>
<dbReference type="OrthoDB" id="417697at2759"/>
<dbReference type="SUPFAM" id="SSF53335">
    <property type="entry name" value="S-adenosyl-L-methionine-dependent methyltransferases"/>
    <property type="match status" value="1"/>
</dbReference>
<dbReference type="HOGENOM" id="CLU_1175881_0_0_1"/>
<keyword evidence="2" id="KW-1185">Reference proteome</keyword>
<dbReference type="GeneID" id="27906821"/>
<reference evidence="1 2" key="1">
    <citation type="journal article" date="2012" name="PLoS Pathog.">
        <title>Diverse lifestyles and strategies of plant pathogenesis encoded in the genomes of eighteen Dothideomycetes fungi.</title>
        <authorList>
            <person name="Ohm R.A."/>
            <person name="Feau N."/>
            <person name="Henrissat B."/>
            <person name="Schoch C.L."/>
            <person name="Horwitz B.A."/>
            <person name="Barry K.W."/>
            <person name="Condon B.J."/>
            <person name="Copeland A.C."/>
            <person name="Dhillon B."/>
            <person name="Glaser F."/>
            <person name="Hesse C.N."/>
            <person name="Kosti I."/>
            <person name="LaButti K."/>
            <person name="Lindquist E.A."/>
            <person name="Lucas S."/>
            <person name="Salamov A.A."/>
            <person name="Bradshaw R.E."/>
            <person name="Ciuffetti L."/>
            <person name="Hamelin R.C."/>
            <person name="Kema G.H.J."/>
            <person name="Lawrence C."/>
            <person name="Scott J.A."/>
            <person name="Spatafora J.W."/>
            <person name="Turgeon B.G."/>
            <person name="de Wit P.J.G.M."/>
            <person name="Zhong S."/>
            <person name="Goodwin S.B."/>
            <person name="Grigoriev I.V."/>
        </authorList>
    </citation>
    <scope>NUCLEOTIDE SEQUENCE [LARGE SCALE GENOMIC DNA]</scope>
    <source>
        <strain evidence="1 2">SO2202</strain>
    </source>
</reference>
<accession>M3D6R8</accession>
<dbReference type="Gene3D" id="3.40.50.150">
    <property type="entry name" value="Vaccinia Virus protein VP39"/>
    <property type="match status" value="1"/>
</dbReference>
<proteinExistence type="predicted"/>
<dbReference type="eggNOG" id="ENOG502T6XG">
    <property type="taxonomic scope" value="Eukaryota"/>
</dbReference>
<organism evidence="1 2">
    <name type="scientific">Sphaerulina musiva (strain SO2202)</name>
    <name type="common">Poplar stem canker fungus</name>
    <name type="synonym">Septoria musiva</name>
    <dbReference type="NCBI Taxonomy" id="692275"/>
    <lineage>
        <taxon>Eukaryota</taxon>
        <taxon>Fungi</taxon>
        <taxon>Dikarya</taxon>
        <taxon>Ascomycota</taxon>
        <taxon>Pezizomycotina</taxon>
        <taxon>Dothideomycetes</taxon>
        <taxon>Dothideomycetidae</taxon>
        <taxon>Mycosphaerellales</taxon>
        <taxon>Mycosphaerellaceae</taxon>
        <taxon>Sphaerulina</taxon>
    </lineage>
</organism>
<sequence length="253" mass="28224">MELPADDNRLTEQHDIITSSLGYHIHPTIVKALNEEAGTPPHEIRIADVSQGGQFENTAILPATLLTAQRTRIHFARLLATSTIPDDLRGQFDVVAVRLLHTNLVPDRFQEALDSLIALLKPGGWLQWIDWDPMTARIATVKPGADDIVLREILSRFTEALRTRKSGSTYKISTAMQLQLECEDSDMYVVTPEVRFTKNVVATALLFLERSDACTAEEASVLRGKVKTEIENSGSLLFYDLWCHIARKPMGSS</sequence>
<protein>
    <recommendedName>
        <fullName evidence="3">Methyltransferase domain-containing protein</fullName>
    </recommendedName>
</protein>
<dbReference type="Proteomes" id="UP000016931">
    <property type="component" value="Unassembled WGS sequence"/>
</dbReference>
<evidence type="ECO:0000313" key="1">
    <source>
        <dbReference type="EMBL" id="EMF13569.1"/>
    </source>
</evidence>
<dbReference type="AlphaFoldDB" id="M3D6R8"/>
<dbReference type="InterPro" id="IPR029063">
    <property type="entry name" value="SAM-dependent_MTases_sf"/>
</dbReference>
<dbReference type="STRING" id="692275.M3D6R8"/>
<dbReference type="RefSeq" id="XP_016761690.1">
    <property type="nucleotide sequence ID" value="XM_016909684.1"/>
</dbReference>
<evidence type="ECO:0008006" key="3">
    <source>
        <dbReference type="Google" id="ProtNLM"/>
    </source>
</evidence>
<dbReference type="OMA" id="PPHEIRI"/>